<dbReference type="PANTHER" id="PTHR18901:SF38">
    <property type="entry name" value="PSEUDOURIDINE-5'-PHOSPHATASE"/>
    <property type="match status" value="1"/>
</dbReference>
<dbReference type="Gene3D" id="3.40.50.1000">
    <property type="entry name" value="HAD superfamily/HAD-like"/>
    <property type="match status" value="1"/>
</dbReference>
<dbReference type="NCBIfam" id="TIGR01509">
    <property type="entry name" value="HAD-SF-IA-v3"/>
    <property type="match status" value="1"/>
</dbReference>
<evidence type="ECO:0000313" key="1">
    <source>
        <dbReference type="EMBL" id="MCK0084833.1"/>
    </source>
</evidence>
<dbReference type="SFLD" id="SFLDS00003">
    <property type="entry name" value="Haloacid_Dehalogenase"/>
    <property type="match status" value="1"/>
</dbReference>
<proteinExistence type="predicted"/>
<evidence type="ECO:0000313" key="3">
    <source>
        <dbReference type="Proteomes" id="UP001203136"/>
    </source>
</evidence>
<dbReference type="RefSeq" id="WP_003504905.1">
    <property type="nucleotide sequence ID" value="NZ_BAABZD010000013.1"/>
</dbReference>
<accession>A0AAW5EYX0</accession>
<dbReference type="GeneID" id="57967303"/>
<dbReference type="Proteomes" id="UP001203136">
    <property type="component" value="Unassembled WGS sequence"/>
</dbReference>
<dbReference type="SFLD" id="SFLDG01129">
    <property type="entry name" value="C1.5:_HAD__Beta-PGM__Phosphata"/>
    <property type="match status" value="1"/>
</dbReference>
<organism evidence="1 3">
    <name type="scientific">Clostridium symbiosum</name>
    <name type="common">Bacteroides symbiosus</name>
    <dbReference type="NCBI Taxonomy" id="1512"/>
    <lineage>
        <taxon>Bacteria</taxon>
        <taxon>Bacillati</taxon>
        <taxon>Bacillota</taxon>
        <taxon>Clostridia</taxon>
        <taxon>Lachnospirales</taxon>
        <taxon>Lachnospiraceae</taxon>
        <taxon>Otoolea</taxon>
    </lineage>
</organism>
<dbReference type="EMBL" id="JAQLGM010000099">
    <property type="protein sequence ID" value="MDB2002872.1"/>
    <property type="molecule type" value="Genomic_DNA"/>
</dbReference>
<dbReference type="SUPFAM" id="SSF56784">
    <property type="entry name" value="HAD-like"/>
    <property type="match status" value="1"/>
</dbReference>
<comment type="caution">
    <text evidence="1">The sequence shown here is derived from an EMBL/GenBank/DDBJ whole genome shotgun (WGS) entry which is preliminary data.</text>
</comment>
<name>A0AAW5EYX0_CLOSY</name>
<dbReference type="Proteomes" id="UP001300871">
    <property type="component" value="Unassembled WGS sequence"/>
</dbReference>
<dbReference type="InterPro" id="IPR023198">
    <property type="entry name" value="PGP-like_dom2"/>
</dbReference>
<dbReference type="InterPro" id="IPR036412">
    <property type="entry name" value="HAD-like_sf"/>
</dbReference>
<dbReference type="InterPro" id="IPR041492">
    <property type="entry name" value="HAD_2"/>
</dbReference>
<dbReference type="Gene3D" id="1.10.150.240">
    <property type="entry name" value="Putative phosphatase, domain 2"/>
    <property type="match status" value="1"/>
</dbReference>
<protein>
    <submittedName>
        <fullName evidence="1">HAD family phosphatase</fullName>
    </submittedName>
</protein>
<evidence type="ECO:0000313" key="2">
    <source>
        <dbReference type="EMBL" id="MDB2002872.1"/>
    </source>
</evidence>
<dbReference type="EMBL" id="JAINVB010000001">
    <property type="protein sequence ID" value="MCK0084833.1"/>
    <property type="molecule type" value="Genomic_DNA"/>
</dbReference>
<dbReference type="Pfam" id="PF13419">
    <property type="entry name" value="HAD_2"/>
    <property type="match status" value="1"/>
</dbReference>
<gene>
    <name evidence="1" type="ORF">K5I21_02855</name>
    <name evidence="2" type="ORF">PM006_21940</name>
</gene>
<dbReference type="InterPro" id="IPR006439">
    <property type="entry name" value="HAD-SF_hydro_IA"/>
</dbReference>
<sequence>MKADGVIFDMDGLMFDTERLGLEGWKKAGRILGYPIGAEMVARIRGCNRTDAEKMFKERYGENFDYGRAREIRLNYAAREIEENGLPVKPGLYSLLEFLKNRELPMAVATACDSKTAHGNLEKAGIQEYFKAVICGDEIRHAKPWPDIFICAAKRLGTGCGNTIVFEDSVNGIEAAYRAGCIPVMVPDLTVPDEAVQKKCFCVINSLCEAEALFDSCSAAGRSV</sequence>
<dbReference type="AlphaFoldDB" id="A0AAW5EYX0"/>
<reference evidence="2" key="2">
    <citation type="submission" date="2023-01" db="EMBL/GenBank/DDBJ databases">
        <title>Human gut microbiome strain richness.</title>
        <authorList>
            <person name="Chen-Liaw A."/>
        </authorList>
    </citation>
    <scope>NUCLEOTIDE SEQUENCE</scope>
    <source>
        <strain evidence="2">B1_m1001713B170214d0_201011</strain>
    </source>
</reference>
<dbReference type="PANTHER" id="PTHR18901">
    <property type="entry name" value="2-DEOXYGLUCOSE-6-PHOSPHATE PHOSPHATASE 2"/>
    <property type="match status" value="1"/>
</dbReference>
<dbReference type="InterPro" id="IPR023214">
    <property type="entry name" value="HAD_sf"/>
</dbReference>
<reference evidence="1" key="1">
    <citation type="journal article" date="2022" name="Cell Host Microbe">
        <title>Colonization of the live biotherapeutic product VE303 and modulation of the microbiota and metabolites in healthy volunteers.</title>
        <authorList>
            <person name="Dsouza M."/>
            <person name="Menon R."/>
            <person name="Crossette E."/>
            <person name="Bhattarai S.K."/>
            <person name="Schneider J."/>
            <person name="Kim Y.G."/>
            <person name="Reddy S."/>
            <person name="Caballero S."/>
            <person name="Felix C."/>
            <person name="Cornacchione L."/>
            <person name="Hendrickson J."/>
            <person name="Watson A.R."/>
            <person name="Minot S.S."/>
            <person name="Greenfield N."/>
            <person name="Schopf L."/>
            <person name="Szabady R."/>
            <person name="Patarroyo J."/>
            <person name="Smith W."/>
            <person name="Harrison P."/>
            <person name="Kuijper E.J."/>
            <person name="Kelly C.P."/>
            <person name="Olle B."/>
            <person name="Bobilev D."/>
            <person name="Silber J.L."/>
            <person name="Bucci V."/>
            <person name="Roberts B."/>
            <person name="Faith J."/>
            <person name="Norman J.M."/>
        </authorList>
    </citation>
    <scope>NUCLEOTIDE SEQUENCE</scope>
    <source>
        <strain evidence="1">VE303-04</strain>
    </source>
</reference>